<feature type="domain" description="Peptidase A1" evidence="3">
    <location>
        <begin position="66"/>
        <end position="417"/>
    </location>
</feature>
<proteinExistence type="inferred from homology"/>
<dbReference type="CDD" id="cd05471">
    <property type="entry name" value="pepsin_like"/>
    <property type="match status" value="1"/>
</dbReference>
<dbReference type="SUPFAM" id="SSF50630">
    <property type="entry name" value="Acid proteases"/>
    <property type="match status" value="1"/>
</dbReference>
<dbReference type="Pfam" id="PF00026">
    <property type="entry name" value="Asp"/>
    <property type="match status" value="1"/>
</dbReference>
<keyword evidence="5" id="KW-1185">Reference proteome</keyword>
<comment type="similarity">
    <text evidence="1">Belongs to the peptidase A1 family.</text>
</comment>
<dbReference type="PANTHER" id="PTHR47966:SF47">
    <property type="entry name" value="ENDOPEPTIDASE, PUTATIVE (AFU_ORTHOLOGUE AFUA_3G01220)-RELATED"/>
    <property type="match status" value="1"/>
</dbReference>
<gene>
    <name evidence="4" type="ORF">LTR69_004676</name>
</gene>
<evidence type="ECO:0000313" key="5">
    <source>
        <dbReference type="Proteomes" id="UP001345691"/>
    </source>
</evidence>
<feature type="chain" id="PRO_5046183820" description="Peptidase A1 domain-containing protein" evidence="2">
    <location>
        <begin position="24"/>
        <end position="424"/>
    </location>
</feature>
<dbReference type="Proteomes" id="UP001345691">
    <property type="component" value="Unassembled WGS sequence"/>
</dbReference>
<dbReference type="Gene3D" id="2.40.70.10">
    <property type="entry name" value="Acid Proteases"/>
    <property type="match status" value="2"/>
</dbReference>
<dbReference type="EMBL" id="JAVRRF010000008">
    <property type="protein sequence ID" value="KAK5062318.1"/>
    <property type="molecule type" value="Genomic_DNA"/>
</dbReference>
<name>A0ABR0JEP2_9EURO</name>
<keyword evidence="2" id="KW-0732">Signal</keyword>
<protein>
    <recommendedName>
        <fullName evidence="3">Peptidase A1 domain-containing protein</fullName>
    </recommendedName>
</protein>
<evidence type="ECO:0000259" key="3">
    <source>
        <dbReference type="PROSITE" id="PS51767"/>
    </source>
</evidence>
<organism evidence="4 5">
    <name type="scientific">Exophiala sideris</name>
    <dbReference type="NCBI Taxonomy" id="1016849"/>
    <lineage>
        <taxon>Eukaryota</taxon>
        <taxon>Fungi</taxon>
        <taxon>Dikarya</taxon>
        <taxon>Ascomycota</taxon>
        <taxon>Pezizomycotina</taxon>
        <taxon>Eurotiomycetes</taxon>
        <taxon>Chaetothyriomycetidae</taxon>
        <taxon>Chaetothyriales</taxon>
        <taxon>Herpotrichiellaceae</taxon>
        <taxon>Exophiala</taxon>
    </lineage>
</organism>
<evidence type="ECO:0000313" key="4">
    <source>
        <dbReference type="EMBL" id="KAK5062318.1"/>
    </source>
</evidence>
<dbReference type="InterPro" id="IPR021109">
    <property type="entry name" value="Peptidase_aspartic_dom_sf"/>
</dbReference>
<dbReference type="InterPro" id="IPR001461">
    <property type="entry name" value="Aspartic_peptidase_A1"/>
</dbReference>
<dbReference type="InterPro" id="IPR034164">
    <property type="entry name" value="Pepsin-like_dom"/>
</dbReference>
<dbReference type="PROSITE" id="PS51767">
    <property type="entry name" value="PEPTIDASE_A1"/>
    <property type="match status" value="1"/>
</dbReference>
<accession>A0ABR0JEP2</accession>
<comment type="caution">
    <text evidence="4">The sequence shown here is derived from an EMBL/GenBank/DDBJ whole genome shotgun (WGS) entry which is preliminary data.</text>
</comment>
<feature type="signal peptide" evidence="2">
    <location>
        <begin position="1"/>
        <end position="23"/>
    </location>
</feature>
<dbReference type="PRINTS" id="PR00792">
    <property type="entry name" value="PEPSIN"/>
</dbReference>
<dbReference type="PANTHER" id="PTHR47966">
    <property type="entry name" value="BETA-SITE APP-CLEAVING ENZYME, ISOFORM A-RELATED"/>
    <property type="match status" value="1"/>
</dbReference>
<sequence length="424" mass="45738">MRNSIVALLHVLLFSRLVAVAASTDLVSRGEHKYSPYASNLTRWPHGPHGTRGASGTLIDNERNKYVLPITVGGQTLNLEIDTGSSDTWLIQSGYECYYTFDNSSQTFTESENSSFCNWTSTFTPTEDFAIIPNLHQLTCYGSGVPTRHCMYGPLGYSNVTINGLEVPHQIIGAPNESSNPLQGLPDYSGIIGLGFSGGTMAHKSSTNATVQYPSIMETLFNTSTFAAPHSKKFSFALSRDASSTGYGGVLTIGGIPSLTHPTINASSTFTSTPIEIYANTSTTQYSWYNITLEGFDFGERLVAPNTTTIIDSGYNGLEIPSEVATMLNNNWSPPGNVSGSTIFLDCNAVLSSAFGVRIGGATYYIDSADLVGQMTNGSCYSLVIAGFPPNGYSVGDPFLRNALAVFDWGEMVISFYPRVYYQS</sequence>
<evidence type="ECO:0000256" key="2">
    <source>
        <dbReference type="SAM" id="SignalP"/>
    </source>
</evidence>
<dbReference type="InterPro" id="IPR033121">
    <property type="entry name" value="PEPTIDASE_A1"/>
</dbReference>
<evidence type="ECO:0000256" key="1">
    <source>
        <dbReference type="ARBA" id="ARBA00007447"/>
    </source>
</evidence>
<reference evidence="4 5" key="1">
    <citation type="submission" date="2023-08" db="EMBL/GenBank/DDBJ databases">
        <title>Black Yeasts Isolated from many extreme environments.</title>
        <authorList>
            <person name="Coleine C."/>
            <person name="Stajich J.E."/>
            <person name="Selbmann L."/>
        </authorList>
    </citation>
    <scope>NUCLEOTIDE SEQUENCE [LARGE SCALE GENOMIC DNA]</scope>
    <source>
        <strain evidence="4 5">CCFEE 6328</strain>
    </source>
</reference>